<evidence type="ECO:0000313" key="4">
    <source>
        <dbReference type="Proteomes" id="UP000541444"/>
    </source>
</evidence>
<keyword evidence="1" id="KW-0175">Coiled coil</keyword>
<dbReference type="Proteomes" id="UP000541444">
    <property type="component" value="Unassembled WGS sequence"/>
</dbReference>
<feature type="region of interest" description="Disordered" evidence="2">
    <location>
        <begin position="51"/>
        <end position="80"/>
    </location>
</feature>
<accession>A0A7J7M7H4</accession>
<evidence type="ECO:0000256" key="2">
    <source>
        <dbReference type="SAM" id="MobiDB-lite"/>
    </source>
</evidence>
<reference evidence="3 4" key="1">
    <citation type="journal article" date="2020" name="IScience">
        <title>Genome Sequencing of the Endangered Kingdonia uniflora (Circaeasteraceae, Ranunculales) Reveals Potential Mechanisms of Evolutionary Specialization.</title>
        <authorList>
            <person name="Sun Y."/>
            <person name="Deng T."/>
            <person name="Zhang A."/>
            <person name="Moore M.J."/>
            <person name="Landis J.B."/>
            <person name="Lin N."/>
            <person name="Zhang H."/>
            <person name="Zhang X."/>
            <person name="Huang J."/>
            <person name="Zhang X."/>
            <person name="Sun H."/>
            <person name="Wang H."/>
        </authorList>
    </citation>
    <scope>NUCLEOTIDE SEQUENCE [LARGE SCALE GENOMIC DNA]</scope>
    <source>
        <strain evidence="3">TB1705</strain>
        <tissue evidence="3">Leaf</tissue>
    </source>
</reference>
<feature type="coiled-coil region" evidence="1">
    <location>
        <begin position="162"/>
        <end position="196"/>
    </location>
</feature>
<keyword evidence="4" id="KW-1185">Reference proteome</keyword>
<feature type="compositionally biased region" description="Basic and acidic residues" evidence="2">
    <location>
        <begin position="66"/>
        <end position="80"/>
    </location>
</feature>
<organism evidence="3 4">
    <name type="scientific">Kingdonia uniflora</name>
    <dbReference type="NCBI Taxonomy" id="39325"/>
    <lineage>
        <taxon>Eukaryota</taxon>
        <taxon>Viridiplantae</taxon>
        <taxon>Streptophyta</taxon>
        <taxon>Embryophyta</taxon>
        <taxon>Tracheophyta</taxon>
        <taxon>Spermatophyta</taxon>
        <taxon>Magnoliopsida</taxon>
        <taxon>Ranunculales</taxon>
        <taxon>Circaeasteraceae</taxon>
        <taxon>Kingdonia</taxon>
    </lineage>
</organism>
<sequence length="317" mass="35706">MTGIGINMKMGADGESRVVLPKASRVDFADMPESTTSSKLAQAFPKMRMLKCGSTSGTTGGGEVEGGAKRRSEEDELKVVEDKAKPTVCNGEEEMSKMATRLMKGIRFGVEEEKAELLKGKAKLEKKVAHQKAILAKEGKQLEALKASQEVEINELTVEARKNVRKVEVKELRLRIKDLENELAKEKDASASLLSSQVELQSEEVVPQCNQEFVVEFDRMKETNEDREDQHVNVHFKFVEATLTTDDLTQKIGEKDVKTSVINVRERVMSFWASLKDQMISNTNEQEQTRANLVSTKNELKRLKMRIVEKDSELKRD</sequence>
<dbReference type="EMBL" id="JACGCM010001726">
    <property type="protein sequence ID" value="KAF6150823.1"/>
    <property type="molecule type" value="Genomic_DNA"/>
</dbReference>
<name>A0A7J7M7H4_9MAGN</name>
<evidence type="ECO:0000256" key="1">
    <source>
        <dbReference type="SAM" id="Coils"/>
    </source>
</evidence>
<dbReference type="AlphaFoldDB" id="A0A7J7M7H4"/>
<feature type="coiled-coil region" evidence="1">
    <location>
        <begin position="286"/>
        <end position="313"/>
    </location>
</feature>
<proteinExistence type="predicted"/>
<comment type="caution">
    <text evidence="3">The sequence shown here is derived from an EMBL/GenBank/DDBJ whole genome shotgun (WGS) entry which is preliminary data.</text>
</comment>
<gene>
    <name evidence="3" type="ORF">GIB67_020906</name>
</gene>
<evidence type="ECO:0000313" key="3">
    <source>
        <dbReference type="EMBL" id="KAF6150823.1"/>
    </source>
</evidence>
<protein>
    <submittedName>
        <fullName evidence="3">Uncharacterized protein</fullName>
    </submittedName>
</protein>